<evidence type="ECO:0000256" key="1">
    <source>
        <dbReference type="SAM" id="MobiDB-lite"/>
    </source>
</evidence>
<evidence type="ECO:0000313" key="3">
    <source>
        <dbReference type="Proteomes" id="UP001151760"/>
    </source>
</evidence>
<dbReference type="Proteomes" id="UP001151760">
    <property type="component" value="Unassembled WGS sequence"/>
</dbReference>
<sequence>VFEQKDITKGTSANTKFANQSILGKPFLQPLRNNSVVRQPNAFQSERPKRVPPKVVESNDLSNPVTSNSVPTTKELKVIENDKVITPEMFRIDPRKTSREDKFVPINKVEQALGQIR</sequence>
<reference evidence="2" key="2">
    <citation type="submission" date="2022-01" db="EMBL/GenBank/DDBJ databases">
        <authorList>
            <person name="Yamashiro T."/>
            <person name="Shiraishi A."/>
            <person name="Satake H."/>
            <person name="Nakayama K."/>
        </authorList>
    </citation>
    <scope>NUCLEOTIDE SEQUENCE</scope>
</reference>
<comment type="caution">
    <text evidence="2">The sequence shown here is derived from an EMBL/GenBank/DDBJ whole genome shotgun (WGS) entry which is preliminary data.</text>
</comment>
<proteinExistence type="predicted"/>
<name>A0ABQ4YYQ9_9ASTR</name>
<reference evidence="2" key="1">
    <citation type="journal article" date="2022" name="Int. J. Mol. Sci.">
        <title>Draft Genome of Tanacetum Coccineum: Genomic Comparison of Closely Related Tanacetum-Family Plants.</title>
        <authorList>
            <person name="Yamashiro T."/>
            <person name="Shiraishi A."/>
            <person name="Nakayama K."/>
            <person name="Satake H."/>
        </authorList>
    </citation>
    <scope>NUCLEOTIDE SEQUENCE</scope>
</reference>
<evidence type="ECO:0000313" key="2">
    <source>
        <dbReference type="EMBL" id="GJS83008.1"/>
    </source>
</evidence>
<feature type="compositionally biased region" description="Polar residues" evidence="1">
    <location>
        <begin position="59"/>
        <end position="69"/>
    </location>
</feature>
<feature type="non-terminal residue" evidence="2">
    <location>
        <position position="1"/>
    </location>
</feature>
<keyword evidence="3" id="KW-1185">Reference proteome</keyword>
<organism evidence="2 3">
    <name type="scientific">Tanacetum coccineum</name>
    <dbReference type="NCBI Taxonomy" id="301880"/>
    <lineage>
        <taxon>Eukaryota</taxon>
        <taxon>Viridiplantae</taxon>
        <taxon>Streptophyta</taxon>
        <taxon>Embryophyta</taxon>
        <taxon>Tracheophyta</taxon>
        <taxon>Spermatophyta</taxon>
        <taxon>Magnoliopsida</taxon>
        <taxon>eudicotyledons</taxon>
        <taxon>Gunneridae</taxon>
        <taxon>Pentapetalae</taxon>
        <taxon>asterids</taxon>
        <taxon>campanulids</taxon>
        <taxon>Asterales</taxon>
        <taxon>Asteraceae</taxon>
        <taxon>Asteroideae</taxon>
        <taxon>Anthemideae</taxon>
        <taxon>Anthemidinae</taxon>
        <taxon>Tanacetum</taxon>
    </lineage>
</organism>
<dbReference type="EMBL" id="BQNB010010869">
    <property type="protein sequence ID" value="GJS83008.1"/>
    <property type="molecule type" value="Genomic_DNA"/>
</dbReference>
<gene>
    <name evidence="2" type="ORF">Tco_0749549</name>
</gene>
<protein>
    <submittedName>
        <fullName evidence="2">Uncharacterized protein</fullName>
    </submittedName>
</protein>
<feature type="region of interest" description="Disordered" evidence="1">
    <location>
        <begin position="39"/>
        <end position="69"/>
    </location>
</feature>
<accession>A0ABQ4YYQ9</accession>